<feature type="domain" description="ERV/ALR sulfhydryl oxidase" evidence="10">
    <location>
        <begin position="93"/>
        <end position="195"/>
    </location>
</feature>
<dbReference type="PANTHER" id="PTHR12645">
    <property type="entry name" value="ALR/ERV"/>
    <property type="match status" value="1"/>
</dbReference>
<keyword evidence="6" id="KW-0496">Mitochondrion</keyword>
<evidence type="ECO:0000256" key="9">
    <source>
        <dbReference type="SAM" id="MobiDB-lite"/>
    </source>
</evidence>
<dbReference type="AlphaFoldDB" id="A0A6A6F1J2"/>
<dbReference type="FunFam" id="1.20.120.310:FF:000003">
    <property type="entry name" value="Sulfhydryl oxidase"/>
    <property type="match status" value="1"/>
</dbReference>
<feature type="compositionally biased region" description="Basic and acidic residues" evidence="9">
    <location>
        <begin position="13"/>
        <end position="24"/>
    </location>
</feature>
<keyword evidence="7" id="KW-1015">Disulfide bond</keyword>
<name>A0A6A6F1J2_9PEZI</name>
<keyword evidence="3 8" id="KW-0285">Flavoprotein</keyword>
<dbReference type="EMBL" id="ML992722">
    <property type="protein sequence ID" value="KAF2206391.1"/>
    <property type="molecule type" value="Genomic_DNA"/>
</dbReference>
<dbReference type="Pfam" id="PF04777">
    <property type="entry name" value="Evr1_Alr"/>
    <property type="match status" value="1"/>
</dbReference>
<evidence type="ECO:0000256" key="1">
    <source>
        <dbReference type="ARBA" id="ARBA00001974"/>
    </source>
</evidence>
<comment type="subcellular location">
    <subcellularLocation>
        <location evidence="2">Mitochondrion intermembrane space</location>
    </subcellularLocation>
</comment>
<evidence type="ECO:0000256" key="2">
    <source>
        <dbReference type="ARBA" id="ARBA00004569"/>
    </source>
</evidence>
<dbReference type="InterPro" id="IPR036774">
    <property type="entry name" value="ERV/ALR_sulphydryl_oxid_sf"/>
</dbReference>
<dbReference type="SUPFAM" id="SSF69000">
    <property type="entry name" value="FAD-dependent thiol oxidase"/>
    <property type="match status" value="1"/>
</dbReference>
<gene>
    <name evidence="11" type="ORF">CERZMDRAFT_115754</name>
</gene>
<keyword evidence="5 8" id="KW-0560">Oxidoreductase</keyword>
<evidence type="ECO:0000259" key="10">
    <source>
        <dbReference type="PROSITE" id="PS51324"/>
    </source>
</evidence>
<comment type="catalytic activity">
    <reaction evidence="8">
        <text>2 R'C(R)SH + O2 = R'C(R)S-S(R)CR' + H2O2</text>
        <dbReference type="Rhea" id="RHEA:17357"/>
        <dbReference type="ChEBI" id="CHEBI:15379"/>
        <dbReference type="ChEBI" id="CHEBI:16240"/>
        <dbReference type="ChEBI" id="CHEBI:16520"/>
        <dbReference type="ChEBI" id="CHEBI:17412"/>
        <dbReference type="EC" id="1.8.3.2"/>
    </reaction>
</comment>
<comment type="cofactor">
    <cofactor evidence="1 8">
        <name>FAD</name>
        <dbReference type="ChEBI" id="CHEBI:57692"/>
    </cofactor>
</comment>
<dbReference type="InterPro" id="IPR017905">
    <property type="entry name" value="ERV/ALR_sulphydryl_oxidase"/>
</dbReference>
<dbReference type="OrthoDB" id="17199at2759"/>
<dbReference type="GO" id="GO:0016971">
    <property type="term" value="F:flavin-dependent sulfhydryl oxidase activity"/>
    <property type="evidence" value="ECO:0007669"/>
    <property type="project" value="InterPro"/>
</dbReference>
<evidence type="ECO:0000313" key="12">
    <source>
        <dbReference type="Proteomes" id="UP000799539"/>
    </source>
</evidence>
<organism evidence="11 12">
    <name type="scientific">Cercospora zeae-maydis SCOH1-5</name>
    <dbReference type="NCBI Taxonomy" id="717836"/>
    <lineage>
        <taxon>Eukaryota</taxon>
        <taxon>Fungi</taxon>
        <taxon>Dikarya</taxon>
        <taxon>Ascomycota</taxon>
        <taxon>Pezizomycotina</taxon>
        <taxon>Dothideomycetes</taxon>
        <taxon>Dothideomycetidae</taxon>
        <taxon>Mycosphaerellales</taxon>
        <taxon>Mycosphaerellaceae</taxon>
        <taxon>Cercospora</taxon>
    </lineage>
</organism>
<dbReference type="GO" id="GO:0005758">
    <property type="term" value="C:mitochondrial intermembrane space"/>
    <property type="evidence" value="ECO:0007669"/>
    <property type="project" value="UniProtKB-SubCell"/>
</dbReference>
<evidence type="ECO:0000256" key="5">
    <source>
        <dbReference type="ARBA" id="ARBA00023002"/>
    </source>
</evidence>
<dbReference type="Gene3D" id="1.20.120.310">
    <property type="entry name" value="ERV/ALR sulfhydryl oxidase domain"/>
    <property type="match status" value="1"/>
</dbReference>
<evidence type="ECO:0000256" key="7">
    <source>
        <dbReference type="ARBA" id="ARBA00023157"/>
    </source>
</evidence>
<feature type="compositionally biased region" description="Low complexity" evidence="9">
    <location>
        <begin position="56"/>
        <end position="87"/>
    </location>
</feature>
<dbReference type="InterPro" id="IPR039799">
    <property type="entry name" value="ALR/ERV"/>
</dbReference>
<dbReference type="PANTHER" id="PTHR12645:SF0">
    <property type="entry name" value="FAD-LINKED SULFHYDRYL OXIDASE ALR"/>
    <property type="match status" value="1"/>
</dbReference>
<feature type="region of interest" description="Disordered" evidence="9">
    <location>
        <begin position="1"/>
        <end position="97"/>
    </location>
</feature>
<evidence type="ECO:0000256" key="4">
    <source>
        <dbReference type="ARBA" id="ARBA00022827"/>
    </source>
</evidence>
<reference evidence="11" key="1">
    <citation type="journal article" date="2020" name="Stud. Mycol.">
        <title>101 Dothideomycetes genomes: a test case for predicting lifestyles and emergence of pathogens.</title>
        <authorList>
            <person name="Haridas S."/>
            <person name="Albert R."/>
            <person name="Binder M."/>
            <person name="Bloem J."/>
            <person name="Labutti K."/>
            <person name="Salamov A."/>
            <person name="Andreopoulos B."/>
            <person name="Baker S."/>
            <person name="Barry K."/>
            <person name="Bills G."/>
            <person name="Bluhm B."/>
            <person name="Cannon C."/>
            <person name="Castanera R."/>
            <person name="Culley D."/>
            <person name="Daum C."/>
            <person name="Ezra D."/>
            <person name="Gonzalez J."/>
            <person name="Henrissat B."/>
            <person name="Kuo A."/>
            <person name="Liang C."/>
            <person name="Lipzen A."/>
            <person name="Lutzoni F."/>
            <person name="Magnuson J."/>
            <person name="Mondo S."/>
            <person name="Nolan M."/>
            <person name="Ohm R."/>
            <person name="Pangilinan J."/>
            <person name="Park H.-J."/>
            <person name="Ramirez L."/>
            <person name="Alfaro M."/>
            <person name="Sun H."/>
            <person name="Tritt A."/>
            <person name="Yoshinaga Y."/>
            <person name="Zwiers L.-H."/>
            <person name="Turgeon B."/>
            <person name="Goodwin S."/>
            <person name="Spatafora J."/>
            <person name="Crous P."/>
            <person name="Grigoriev I."/>
        </authorList>
    </citation>
    <scope>NUCLEOTIDE SEQUENCE</scope>
    <source>
        <strain evidence="11">SCOH1-5</strain>
    </source>
</reference>
<accession>A0A6A6F1J2</accession>
<evidence type="ECO:0000256" key="3">
    <source>
        <dbReference type="ARBA" id="ARBA00022630"/>
    </source>
</evidence>
<keyword evidence="12" id="KW-1185">Reference proteome</keyword>
<dbReference type="Proteomes" id="UP000799539">
    <property type="component" value="Unassembled WGS sequence"/>
</dbReference>
<dbReference type="GO" id="GO:0050660">
    <property type="term" value="F:flavin adenine dinucleotide binding"/>
    <property type="evidence" value="ECO:0007669"/>
    <property type="project" value="TreeGrafter"/>
</dbReference>
<evidence type="ECO:0000256" key="6">
    <source>
        <dbReference type="ARBA" id="ARBA00023128"/>
    </source>
</evidence>
<evidence type="ECO:0000313" key="11">
    <source>
        <dbReference type="EMBL" id="KAF2206391.1"/>
    </source>
</evidence>
<keyword evidence="4 8" id="KW-0274">FAD</keyword>
<dbReference type="PROSITE" id="PS51324">
    <property type="entry name" value="ERV_ALR"/>
    <property type="match status" value="1"/>
</dbReference>
<protein>
    <recommendedName>
        <fullName evidence="8">Sulfhydryl oxidase</fullName>
        <ecNumber evidence="8">1.8.3.2</ecNumber>
    </recommendedName>
</protein>
<dbReference type="EC" id="1.8.3.2" evidence="8"/>
<evidence type="ECO:0000256" key="8">
    <source>
        <dbReference type="RuleBase" id="RU371123"/>
    </source>
</evidence>
<sequence>MTGLPPQPLDASPEQRLRANEADRPQTLPKGVVLGPDGKPCKTCTSGAAWRAMMKSTPTPTTTPSSSSSSSTTTTTTTATTAATTTPQPRPDCPPDVELLGRSTWTFLHTLTASYPTRPSEARKSDTKQFLSLFSTLYPCWVCAEDFRSWMKTSGNEPRVSNREEFGRWMCEAHNAVNVKLGKKEFDCNLWEERWRTGWRDGSCE</sequence>
<proteinExistence type="predicted"/>